<evidence type="ECO:0000313" key="1">
    <source>
        <dbReference type="EMBL" id="CAE0355402.1"/>
    </source>
</evidence>
<dbReference type="AlphaFoldDB" id="A0A7S3JKB3"/>
<sequence>MDTDDLIDLNLSGMRMYMFCNGVADSFVSVFHTLKLFLGGLGENPKWPIIGSHVPEYMELENVHFLKEAMGWELEKRDVTEVDLDESDIHDGDFLAITRLDGLDEIIMWGTGSHIGHSTVALTLDGELNIVESQDAWYWPKHKIQRNPYKQWVQYAKNCDFHVAVLPLKDELRAKFNREKATEWFETVEGMPYGYHNFLFSWIDTVEDNYPPALPKEFIGIGFEIFGEIMPSVIETFFLQAMNFRLDTKGLNFKQVVTEAAKRNTTLLELMAQPELDGWYYNDGYSYVCSCFVIGLYKAGGLFDGMDINAVEFTPKDVYQLNFFNTTAELPQKCKEADPSLPYCQILGKYRMTLPGYSTIEPYEHMNEHCKSLGPDYVRPEGC</sequence>
<dbReference type="EMBL" id="HBII01034437">
    <property type="protein sequence ID" value="CAE0355402.1"/>
    <property type="molecule type" value="Transcribed_RNA"/>
</dbReference>
<proteinExistence type="predicted"/>
<dbReference type="PANTHER" id="PTHR31354:SF2">
    <property type="entry name" value="OS01G0793500 PROTEIN"/>
    <property type="match status" value="1"/>
</dbReference>
<name>A0A7S3JKB3_9SPIT</name>
<protein>
    <submittedName>
        <fullName evidence="2">Uncharacterized protein</fullName>
    </submittedName>
</protein>
<reference evidence="2" key="1">
    <citation type="submission" date="2021-01" db="EMBL/GenBank/DDBJ databases">
        <authorList>
            <person name="Corre E."/>
            <person name="Pelletier E."/>
            <person name="Niang G."/>
            <person name="Scheremetjew M."/>
            <person name="Finn R."/>
            <person name="Kale V."/>
            <person name="Holt S."/>
            <person name="Cochrane G."/>
            <person name="Meng A."/>
            <person name="Brown T."/>
            <person name="Cohen L."/>
        </authorList>
    </citation>
    <scope>NUCLEOTIDE SEQUENCE</scope>
    <source>
        <strain evidence="2">FSP1.4</strain>
    </source>
</reference>
<organism evidence="2">
    <name type="scientific">Euplotes harpa</name>
    <dbReference type="NCBI Taxonomy" id="151035"/>
    <lineage>
        <taxon>Eukaryota</taxon>
        <taxon>Sar</taxon>
        <taxon>Alveolata</taxon>
        <taxon>Ciliophora</taxon>
        <taxon>Intramacronucleata</taxon>
        <taxon>Spirotrichea</taxon>
        <taxon>Hypotrichia</taxon>
        <taxon>Euplotida</taxon>
        <taxon>Euplotidae</taxon>
        <taxon>Euplotes</taxon>
    </lineage>
</organism>
<dbReference type="SUPFAM" id="SSF54001">
    <property type="entry name" value="Cysteine proteinases"/>
    <property type="match status" value="1"/>
</dbReference>
<dbReference type="Gene3D" id="3.90.1720.10">
    <property type="entry name" value="endopeptidase domain like (from Nostoc punctiforme)"/>
    <property type="match status" value="1"/>
</dbReference>
<evidence type="ECO:0000313" key="2">
    <source>
        <dbReference type="EMBL" id="CAE0355403.1"/>
    </source>
</evidence>
<dbReference type="PANTHER" id="PTHR31354">
    <property type="entry name" value="OS01G0793500 PROTEIN"/>
    <property type="match status" value="1"/>
</dbReference>
<accession>A0A7S3JKB3</accession>
<gene>
    <name evidence="1" type="ORF">EHAR0213_LOCUS14319</name>
    <name evidence="2" type="ORF">EHAR0213_LOCUS14320</name>
</gene>
<dbReference type="InterPro" id="IPR038765">
    <property type="entry name" value="Papain-like_cys_pep_sf"/>
</dbReference>
<dbReference type="EMBL" id="HBII01034438">
    <property type="protein sequence ID" value="CAE0355403.1"/>
    <property type="molecule type" value="Transcribed_RNA"/>
</dbReference>